<evidence type="ECO:0000256" key="1">
    <source>
        <dbReference type="ARBA" id="ARBA00006019"/>
    </source>
</evidence>
<dbReference type="InterPro" id="IPR016159">
    <property type="entry name" value="Cullin_repeat-like_dom_sf"/>
</dbReference>
<dbReference type="InterPro" id="IPR001373">
    <property type="entry name" value="Cullin_N"/>
</dbReference>
<dbReference type="SUPFAM" id="SSF46785">
    <property type="entry name" value="Winged helix' DNA-binding domain"/>
    <property type="match status" value="1"/>
</dbReference>
<evidence type="ECO:0000313" key="7">
    <source>
        <dbReference type="EMBL" id="CAB3382928.1"/>
    </source>
</evidence>
<evidence type="ECO:0000313" key="8">
    <source>
        <dbReference type="Proteomes" id="UP000494165"/>
    </source>
</evidence>
<dbReference type="InterPro" id="IPR036388">
    <property type="entry name" value="WH-like_DNA-bd_sf"/>
</dbReference>
<dbReference type="AlphaFoldDB" id="A0A8S1DK40"/>
<dbReference type="PROSITE" id="PS01256">
    <property type="entry name" value="CULLIN_1"/>
    <property type="match status" value="1"/>
</dbReference>
<evidence type="ECO:0000256" key="3">
    <source>
        <dbReference type="ARBA" id="ARBA00022843"/>
    </source>
</evidence>
<dbReference type="SUPFAM" id="SSF75632">
    <property type="entry name" value="Cullin homology domain"/>
    <property type="match status" value="1"/>
</dbReference>
<dbReference type="GO" id="GO:0031625">
    <property type="term" value="F:ubiquitin protein ligase binding"/>
    <property type="evidence" value="ECO:0007669"/>
    <property type="project" value="InterPro"/>
</dbReference>
<dbReference type="InterPro" id="IPR016158">
    <property type="entry name" value="Cullin_homology"/>
</dbReference>
<dbReference type="InterPro" id="IPR036317">
    <property type="entry name" value="Cullin_homology_sf"/>
</dbReference>
<protein>
    <recommendedName>
        <fullName evidence="6">Cullin family profile domain-containing protein</fullName>
    </recommendedName>
</protein>
<dbReference type="FunFam" id="1.10.10.10:FF:000014">
    <property type="entry name" value="Cullin 1"/>
    <property type="match status" value="1"/>
</dbReference>
<feature type="domain" description="Cullin family profile" evidence="6">
    <location>
        <begin position="258"/>
        <end position="329"/>
    </location>
</feature>
<accession>A0A8S1DK40</accession>
<feature type="non-terminal residue" evidence="7">
    <location>
        <position position="1"/>
    </location>
</feature>
<keyword evidence="2" id="KW-1017">Isopeptide bond</keyword>
<proteinExistence type="inferred from homology"/>
<comment type="similarity">
    <text evidence="1 4 5">Belongs to the cullin family.</text>
</comment>
<reference evidence="7 8" key="1">
    <citation type="submission" date="2020-04" db="EMBL/GenBank/DDBJ databases">
        <authorList>
            <person name="Alioto T."/>
            <person name="Alioto T."/>
            <person name="Gomez Garrido J."/>
        </authorList>
    </citation>
    <scope>NUCLEOTIDE SEQUENCE [LARGE SCALE GENOMIC DNA]</scope>
</reference>
<dbReference type="OrthoDB" id="27073at2759"/>
<organism evidence="7 8">
    <name type="scientific">Cloeon dipterum</name>
    <dbReference type="NCBI Taxonomy" id="197152"/>
    <lineage>
        <taxon>Eukaryota</taxon>
        <taxon>Metazoa</taxon>
        <taxon>Ecdysozoa</taxon>
        <taxon>Arthropoda</taxon>
        <taxon>Hexapoda</taxon>
        <taxon>Insecta</taxon>
        <taxon>Pterygota</taxon>
        <taxon>Palaeoptera</taxon>
        <taxon>Ephemeroptera</taxon>
        <taxon>Pisciforma</taxon>
        <taxon>Baetidae</taxon>
        <taxon>Cloeon</taxon>
    </lineage>
</organism>
<dbReference type="Gene3D" id="1.20.1310.10">
    <property type="entry name" value="Cullin Repeats"/>
    <property type="match status" value="2"/>
</dbReference>
<dbReference type="InterPro" id="IPR045093">
    <property type="entry name" value="Cullin"/>
</dbReference>
<dbReference type="PROSITE" id="PS50069">
    <property type="entry name" value="CULLIN_2"/>
    <property type="match status" value="1"/>
</dbReference>
<name>A0A8S1DK40_9INSE</name>
<dbReference type="PANTHER" id="PTHR11932">
    <property type="entry name" value="CULLIN"/>
    <property type="match status" value="1"/>
</dbReference>
<dbReference type="Pfam" id="PF00888">
    <property type="entry name" value="Cullin"/>
    <property type="match status" value="1"/>
</dbReference>
<evidence type="ECO:0000259" key="6">
    <source>
        <dbReference type="PROSITE" id="PS50069"/>
    </source>
</evidence>
<gene>
    <name evidence="7" type="ORF">CLODIP_2_CD10337</name>
</gene>
<dbReference type="GO" id="GO:0031461">
    <property type="term" value="C:cullin-RING ubiquitin ligase complex"/>
    <property type="evidence" value="ECO:0007669"/>
    <property type="project" value="InterPro"/>
</dbReference>
<dbReference type="InterPro" id="IPR016157">
    <property type="entry name" value="Cullin_CS"/>
</dbReference>
<dbReference type="SUPFAM" id="SSF74788">
    <property type="entry name" value="Cullin repeat-like"/>
    <property type="match status" value="1"/>
</dbReference>
<dbReference type="InterPro" id="IPR036390">
    <property type="entry name" value="WH_DNA-bd_sf"/>
</dbReference>
<comment type="caution">
    <text evidence="7">The sequence shown here is derived from an EMBL/GenBank/DDBJ whole genome shotgun (WGS) entry which is preliminary data.</text>
</comment>
<keyword evidence="3" id="KW-0832">Ubl conjugation</keyword>
<dbReference type="SMART" id="SM00884">
    <property type="entry name" value="Cullin_Nedd8"/>
    <property type="match status" value="1"/>
</dbReference>
<keyword evidence="8" id="KW-1185">Reference proteome</keyword>
<sequence length="448" mass="51969">EVCNYLELLFLSLNENTHSVLRTGHLALQAWQKEILQPVVKKLVGLLLESATHEREGLHASNNKKLEIMRGVVNSFIGIDKESGRKSKIYDEIFEKPFLDGLSEYYKKESSKMLQEHEIVEYVEKVVVKLEEEVAWSSTILKEESIVKMKTDLIEHFIKGSEGRISSECKQMIAEQQKSKLASVYKFLKYIPGYEFKEIKTNLKNHIEKEVLASVSNLKGNDDMVQNVFDNDPAFVAVFDQTFHHVMNHKTVKDQNISSAEMLAKRCDALLLTTKMSEGEADEELSHTFNTIFPYIDEGDEFETFYMKLLAKRLLHNTVQSMELEEKMIKIFMVVGETSTLTFNVAFKKNLIKFKILGASTRVSPEEKKEVIKTLTEDRKYFLEAAVVRTMKHHKEMNHNDLVNEVFTQTKRKFTVHMPMLKKIIENLIEKDYLQRKASENDVYQYLA</sequence>
<dbReference type="InterPro" id="IPR019559">
    <property type="entry name" value="Cullin_neddylation_domain"/>
</dbReference>
<dbReference type="Proteomes" id="UP000494165">
    <property type="component" value="Unassembled WGS sequence"/>
</dbReference>
<evidence type="ECO:0000256" key="2">
    <source>
        <dbReference type="ARBA" id="ARBA00022499"/>
    </source>
</evidence>
<dbReference type="Pfam" id="PF10557">
    <property type="entry name" value="Cullin_Nedd8"/>
    <property type="match status" value="1"/>
</dbReference>
<dbReference type="Gene3D" id="1.10.10.10">
    <property type="entry name" value="Winged helix-like DNA-binding domain superfamily/Winged helix DNA-binding domain"/>
    <property type="match status" value="1"/>
</dbReference>
<dbReference type="GO" id="GO:0006511">
    <property type="term" value="P:ubiquitin-dependent protein catabolic process"/>
    <property type="evidence" value="ECO:0007669"/>
    <property type="project" value="InterPro"/>
</dbReference>
<dbReference type="EMBL" id="CADEPI010000289">
    <property type="protein sequence ID" value="CAB3382928.1"/>
    <property type="molecule type" value="Genomic_DNA"/>
</dbReference>
<evidence type="ECO:0000256" key="4">
    <source>
        <dbReference type="PROSITE-ProRule" id="PRU00330"/>
    </source>
</evidence>
<evidence type="ECO:0000256" key="5">
    <source>
        <dbReference type="RuleBase" id="RU003829"/>
    </source>
</evidence>